<evidence type="ECO:0000256" key="15">
    <source>
        <dbReference type="ARBA" id="ARBA00023180"/>
    </source>
</evidence>
<dbReference type="InterPro" id="IPR017441">
    <property type="entry name" value="Protein_kinase_ATP_BS"/>
</dbReference>
<dbReference type="Gene3D" id="3.30.200.20">
    <property type="entry name" value="Phosphorylase Kinase, domain 1"/>
    <property type="match status" value="1"/>
</dbReference>
<dbReference type="PRINTS" id="PR00019">
    <property type="entry name" value="LEURICHRPT"/>
</dbReference>
<dbReference type="InterPro" id="IPR032675">
    <property type="entry name" value="LRR_dom_sf"/>
</dbReference>
<evidence type="ECO:0000256" key="10">
    <source>
        <dbReference type="ARBA" id="ARBA00022741"/>
    </source>
</evidence>
<dbReference type="Pfam" id="PF13855">
    <property type="entry name" value="LRR_8"/>
    <property type="match status" value="1"/>
</dbReference>
<keyword evidence="9" id="KW-0677">Repeat</keyword>
<dbReference type="PROSITE" id="PS00107">
    <property type="entry name" value="PROTEIN_KINASE_ATP"/>
    <property type="match status" value="1"/>
</dbReference>
<dbReference type="InterPro" id="IPR011009">
    <property type="entry name" value="Kinase-like_dom_sf"/>
</dbReference>
<dbReference type="FunFam" id="3.30.200.20:FF:000432">
    <property type="entry name" value="LRR receptor-like serine/threonine-protein kinase EFR"/>
    <property type="match status" value="1"/>
</dbReference>
<evidence type="ECO:0000256" key="2">
    <source>
        <dbReference type="ARBA" id="ARBA00012513"/>
    </source>
</evidence>
<dbReference type="GO" id="GO:0006952">
    <property type="term" value="P:defense response"/>
    <property type="evidence" value="ECO:0007669"/>
    <property type="project" value="UniProtKB-ARBA"/>
</dbReference>
<keyword evidence="13" id="KW-1133">Transmembrane helix</keyword>
<keyword evidence="3" id="KW-1003">Cell membrane</keyword>
<dbReference type="InterPro" id="IPR001611">
    <property type="entry name" value="Leu-rich_rpt"/>
</dbReference>
<comment type="subcellular location">
    <subcellularLocation>
        <location evidence="1">Cell membrane</location>
        <topology evidence="1">Single-pass membrane protein</topology>
    </subcellularLocation>
</comment>
<dbReference type="SUPFAM" id="SSF52047">
    <property type="entry name" value="RNI-like"/>
    <property type="match status" value="1"/>
</dbReference>
<dbReference type="GO" id="GO:0004674">
    <property type="term" value="F:protein serine/threonine kinase activity"/>
    <property type="evidence" value="ECO:0007669"/>
    <property type="project" value="UniProtKB-KW"/>
</dbReference>
<proteinExistence type="predicted"/>
<comment type="caution">
    <text evidence="19">The sequence shown here is derived from an EMBL/GenBank/DDBJ whole genome shotgun (WGS) entry which is preliminary data.</text>
</comment>
<dbReference type="GO" id="GO:0005524">
    <property type="term" value="F:ATP binding"/>
    <property type="evidence" value="ECO:0007669"/>
    <property type="project" value="UniProtKB-UniRule"/>
</dbReference>
<evidence type="ECO:0000256" key="13">
    <source>
        <dbReference type="ARBA" id="ARBA00022989"/>
    </source>
</evidence>
<keyword evidence="15" id="KW-0325">Glycoprotein</keyword>
<dbReference type="FunFam" id="3.80.10.10:FF:000288">
    <property type="entry name" value="LRR receptor-like serine/threonine-protein kinase EFR"/>
    <property type="match status" value="1"/>
</dbReference>
<dbReference type="PANTHER" id="PTHR27008">
    <property type="entry name" value="OS04G0122200 PROTEIN"/>
    <property type="match status" value="1"/>
</dbReference>
<evidence type="ECO:0000313" key="19">
    <source>
        <dbReference type="EMBL" id="KAL3828456.1"/>
    </source>
</evidence>
<keyword evidence="6" id="KW-0808">Transferase</keyword>
<dbReference type="Proteomes" id="UP001634393">
    <property type="component" value="Unassembled WGS sequence"/>
</dbReference>
<dbReference type="EMBL" id="JBJXBP010000005">
    <property type="protein sequence ID" value="KAL3828456.1"/>
    <property type="molecule type" value="Genomic_DNA"/>
</dbReference>
<feature type="binding site" evidence="16">
    <location>
        <position position="575"/>
    </location>
    <ligand>
        <name>ATP</name>
        <dbReference type="ChEBI" id="CHEBI:30616"/>
    </ligand>
</feature>
<evidence type="ECO:0000256" key="14">
    <source>
        <dbReference type="ARBA" id="ARBA00023136"/>
    </source>
</evidence>
<dbReference type="Pfam" id="PF08263">
    <property type="entry name" value="LRRNT_2"/>
    <property type="match status" value="1"/>
</dbReference>
<dbReference type="SMART" id="SM00369">
    <property type="entry name" value="LRR_TYP"/>
    <property type="match status" value="5"/>
</dbReference>
<evidence type="ECO:0000256" key="5">
    <source>
        <dbReference type="ARBA" id="ARBA00022614"/>
    </source>
</evidence>
<dbReference type="FunFam" id="3.80.10.10:FF:000041">
    <property type="entry name" value="LRR receptor-like serine/threonine-protein kinase ERECTA"/>
    <property type="match status" value="1"/>
</dbReference>
<dbReference type="InterPro" id="IPR013210">
    <property type="entry name" value="LRR_N_plant-typ"/>
</dbReference>
<dbReference type="Gene3D" id="1.10.510.10">
    <property type="entry name" value="Transferase(Phosphotransferase) domain 1"/>
    <property type="match status" value="1"/>
</dbReference>
<accession>A0ABD3SV08</accession>
<dbReference type="SUPFAM" id="SSF56112">
    <property type="entry name" value="Protein kinase-like (PK-like)"/>
    <property type="match status" value="1"/>
</dbReference>
<keyword evidence="7" id="KW-0812">Transmembrane</keyword>
<keyword evidence="20" id="KW-1185">Reference proteome</keyword>
<dbReference type="InterPro" id="IPR001245">
    <property type="entry name" value="Ser-Thr/Tyr_kinase_cat_dom"/>
</dbReference>
<protein>
    <recommendedName>
        <fullName evidence="2">non-specific serine/threonine protein kinase</fullName>
        <ecNumber evidence="2">2.7.11.1</ecNumber>
    </recommendedName>
</protein>
<keyword evidence="10 16" id="KW-0547">Nucleotide-binding</keyword>
<keyword evidence="14" id="KW-0472">Membrane</keyword>
<evidence type="ECO:0000256" key="16">
    <source>
        <dbReference type="PROSITE-ProRule" id="PRU10141"/>
    </source>
</evidence>
<evidence type="ECO:0000256" key="12">
    <source>
        <dbReference type="ARBA" id="ARBA00022840"/>
    </source>
</evidence>
<dbReference type="Pfam" id="PF07714">
    <property type="entry name" value="PK_Tyr_Ser-Thr"/>
    <property type="match status" value="1"/>
</dbReference>
<dbReference type="Pfam" id="PF00560">
    <property type="entry name" value="LRR_1"/>
    <property type="match status" value="7"/>
</dbReference>
<evidence type="ECO:0000256" key="9">
    <source>
        <dbReference type="ARBA" id="ARBA00022737"/>
    </source>
</evidence>
<evidence type="ECO:0000256" key="8">
    <source>
        <dbReference type="ARBA" id="ARBA00022729"/>
    </source>
</evidence>
<feature type="chain" id="PRO_5044871266" description="non-specific serine/threonine protein kinase" evidence="17">
    <location>
        <begin position="27"/>
        <end position="775"/>
    </location>
</feature>
<dbReference type="InterPro" id="IPR003591">
    <property type="entry name" value="Leu-rich_rpt_typical-subtyp"/>
</dbReference>
<dbReference type="GO" id="GO:0005886">
    <property type="term" value="C:plasma membrane"/>
    <property type="evidence" value="ECO:0007669"/>
    <property type="project" value="UniProtKB-SubCell"/>
</dbReference>
<evidence type="ECO:0000256" key="3">
    <source>
        <dbReference type="ARBA" id="ARBA00022475"/>
    </source>
</evidence>
<name>A0ABD3SV08_9LAMI</name>
<evidence type="ECO:0000313" key="20">
    <source>
        <dbReference type="Proteomes" id="UP001634393"/>
    </source>
</evidence>
<dbReference type="GO" id="GO:0051707">
    <property type="term" value="P:response to other organism"/>
    <property type="evidence" value="ECO:0007669"/>
    <property type="project" value="UniProtKB-ARBA"/>
</dbReference>
<keyword evidence="11" id="KW-0418">Kinase</keyword>
<evidence type="ECO:0000256" key="17">
    <source>
        <dbReference type="SAM" id="SignalP"/>
    </source>
</evidence>
<dbReference type="InterPro" id="IPR000719">
    <property type="entry name" value="Prot_kinase_dom"/>
</dbReference>
<evidence type="ECO:0000256" key="4">
    <source>
        <dbReference type="ARBA" id="ARBA00022527"/>
    </source>
</evidence>
<dbReference type="InterPro" id="IPR051809">
    <property type="entry name" value="Plant_receptor-like_S/T_kinase"/>
</dbReference>
<dbReference type="AlphaFoldDB" id="A0ABD3SV08"/>
<reference evidence="19 20" key="1">
    <citation type="submission" date="2024-12" db="EMBL/GenBank/DDBJ databases">
        <title>The unique morphological basis and parallel evolutionary history of personate flowers in Penstemon.</title>
        <authorList>
            <person name="Depatie T.H."/>
            <person name="Wessinger C.A."/>
        </authorList>
    </citation>
    <scope>NUCLEOTIDE SEQUENCE [LARGE SCALE GENOMIC DNA]</scope>
    <source>
        <strain evidence="19">WTNN_2</strain>
        <tissue evidence="19">Leaf</tissue>
    </source>
</reference>
<sequence length="775" mass="85635">MAKFMKILTFLIFFFITCFLITPSTSSSNETDVLALLNFKAGIELDPLGALNSWNQTSHFCNWNGIQCGSIPPSIGNLTSLTHLYLGSSSLNGEIPESLAQLQSLVYLNIGENNLTGRIPHGLFNISTIITFAVHANKLQGEIPFNIGLKLPNLEGLYLGGNQLTGLIPASLSNASSLEHIVLLMNSFTGPMPNIGGLSHLQTFTIALNQIQDDISFITSLTNCTNLQLLEIGDNLLTGSLPNSIVNMSTYLSSMAISNTQIHGKIPFGIGNLVGLTRLSFQGNYLDGSVPPSIGELYNVREMDLGGNRFTNQIPSSFNNLTWLILLSLSRNNFSGSIQSLSNCTNLLDLDLSYNNFNGPIPPEIMSLSSISISLNLSYNSFVGSIPFEVGFLSSLTKLDLSNNRLSGFIPRSLSSCLSLQTLYLEANSLEGEIPGGLSALTGLQDLDLSRNNFFGPIPRFLSELRLEKLNLSHNRLQGEVPIMGIFRNRTLFSLDGNEELFSVFLIIFLYKQIMARKKSPTMPSLNGNQFLRLSYADLLKATDGFNETNLVGSGRYGSVYKGILDDETTLIAVKVLNLSIRGASKSFLAECNALRGIRHRNLLKILSVCESIDFRGNDFKALVYEFKENGSLDRWLYQKINLQLMTLACLHESLSHINVTPKYSTSYMVSIQGDVYSYGILLLEMFTKKRPTDEAFSDHINLHNYVSNALPDRVMEIVDPFIQTEHGMNSNKIKDCLASVLSIAVACSRTVPRNRISMKDVVIELHKIRDVLYR</sequence>
<keyword evidence="4" id="KW-0723">Serine/threonine-protein kinase</keyword>
<gene>
    <name evidence="19" type="ORF">ACJIZ3_017258</name>
</gene>
<dbReference type="PROSITE" id="PS50011">
    <property type="entry name" value="PROTEIN_KINASE_DOM"/>
    <property type="match status" value="1"/>
</dbReference>
<dbReference type="PANTHER" id="PTHR27008:SF596">
    <property type="entry name" value="OS02G0215500 PROTEIN"/>
    <property type="match status" value="1"/>
</dbReference>
<feature type="signal peptide" evidence="17">
    <location>
        <begin position="1"/>
        <end position="26"/>
    </location>
</feature>
<dbReference type="EC" id="2.7.11.1" evidence="2"/>
<dbReference type="Gene3D" id="3.80.10.10">
    <property type="entry name" value="Ribonuclease Inhibitor"/>
    <property type="match status" value="3"/>
</dbReference>
<keyword evidence="12 16" id="KW-0067">ATP-binding</keyword>
<evidence type="ECO:0000256" key="11">
    <source>
        <dbReference type="ARBA" id="ARBA00022777"/>
    </source>
</evidence>
<evidence type="ECO:0000256" key="1">
    <source>
        <dbReference type="ARBA" id="ARBA00004162"/>
    </source>
</evidence>
<keyword evidence="5" id="KW-0433">Leucine-rich repeat</keyword>
<keyword evidence="8 17" id="KW-0732">Signal</keyword>
<evidence type="ECO:0000256" key="7">
    <source>
        <dbReference type="ARBA" id="ARBA00022692"/>
    </source>
</evidence>
<evidence type="ECO:0000256" key="6">
    <source>
        <dbReference type="ARBA" id="ARBA00022679"/>
    </source>
</evidence>
<organism evidence="19 20">
    <name type="scientific">Penstemon smallii</name>
    <dbReference type="NCBI Taxonomy" id="265156"/>
    <lineage>
        <taxon>Eukaryota</taxon>
        <taxon>Viridiplantae</taxon>
        <taxon>Streptophyta</taxon>
        <taxon>Embryophyta</taxon>
        <taxon>Tracheophyta</taxon>
        <taxon>Spermatophyta</taxon>
        <taxon>Magnoliopsida</taxon>
        <taxon>eudicotyledons</taxon>
        <taxon>Gunneridae</taxon>
        <taxon>Pentapetalae</taxon>
        <taxon>asterids</taxon>
        <taxon>lamiids</taxon>
        <taxon>Lamiales</taxon>
        <taxon>Plantaginaceae</taxon>
        <taxon>Cheloneae</taxon>
        <taxon>Penstemon</taxon>
    </lineage>
</organism>
<evidence type="ECO:0000259" key="18">
    <source>
        <dbReference type="PROSITE" id="PS50011"/>
    </source>
</evidence>
<feature type="domain" description="Protein kinase" evidence="18">
    <location>
        <begin position="546"/>
        <end position="775"/>
    </location>
</feature>